<keyword evidence="3" id="KW-1185">Reference proteome</keyword>
<evidence type="ECO:0000259" key="1">
    <source>
        <dbReference type="PROSITE" id="PS51819"/>
    </source>
</evidence>
<feature type="domain" description="VOC" evidence="1">
    <location>
        <begin position="1"/>
        <end position="101"/>
    </location>
</feature>
<dbReference type="PANTHER" id="PTHR46142">
    <property type="match status" value="1"/>
</dbReference>
<name>A0ABP0XIE3_9BRYO</name>
<proteinExistence type="predicted"/>
<gene>
    <name evidence="2" type="ORF">CSSPJE1EN1_LOCUS23594</name>
</gene>
<dbReference type="PANTHER" id="PTHR46142:SF3">
    <property type="entry name" value="F18B13.24 PROTEIN"/>
    <property type="match status" value="1"/>
</dbReference>
<evidence type="ECO:0000313" key="2">
    <source>
        <dbReference type="EMBL" id="CAK9278116.1"/>
    </source>
</evidence>
<dbReference type="SUPFAM" id="SSF54593">
    <property type="entry name" value="Glyoxalase/Bleomycin resistance protein/Dihydroxybiphenyl dioxygenase"/>
    <property type="match status" value="1"/>
</dbReference>
<feature type="non-terminal residue" evidence="2">
    <location>
        <position position="1"/>
    </location>
</feature>
<dbReference type="Gene3D" id="3.10.180.10">
    <property type="entry name" value="2,3-Dihydroxybiphenyl 1,2-Dioxygenase, domain 1"/>
    <property type="match status" value="1"/>
</dbReference>
<organism evidence="2 3">
    <name type="scientific">Sphagnum jensenii</name>
    <dbReference type="NCBI Taxonomy" id="128206"/>
    <lineage>
        <taxon>Eukaryota</taxon>
        <taxon>Viridiplantae</taxon>
        <taxon>Streptophyta</taxon>
        <taxon>Embryophyta</taxon>
        <taxon>Bryophyta</taxon>
        <taxon>Sphagnophytina</taxon>
        <taxon>Sphagnopsida</taxon>
        <taxon>Sphagnales</taxon>
        <taxon>Sphagnaceae</taxon>
        <taxon>Sphagnum</taxon>
    </lineage>
</organism>
<feature type="non-terminal residue" evidence="2">
    <location>
        <position position="135"/>
    </location>
</feature>
<reference evidence="2" key="1">
    <citation type="submission" date="2024-02" db="EMBL/GenBank/DDBJ databases">
        <authorList>
            <consortium name="ELIXIR-Norway"/>
            <consortium name="Elixir Norway"/>
        </authorList>
    </citation>
    <scope>NUCLEOTIDE SEQUENCE</scope>
</reference>
<accession>A0ABP0XIE3</accession>
<dbReference type="Proteomes" id="UP001497444">
    <property type="component" value="Chromosome 8"/>
</dbReference>
<sequence length="135" mass="15051">LFNYRIGIHLLQAEEETCNEVVVISCCCSFCTISAHSKPGADINPRDNHISFQCDDMLLVEQKLQENGVKSVRCVVVDNDIKVDQLFFHDPDGHMIEVCNCENLPVEPIIIPTPCLIKTVTTKKQQVVVAPSLLS</sequence>
<dbReference type="InterPro" id="IPR037523">
    <property type="entry name" value="VOC_core"/>
</dbReference>
<evidence type="ECO:0000313" key="3">
    <source>
        <dbReference type="Proteomes" id="UP001497444"/>
    </source>
</evidence>
<dbReference type="InterPro" id="IPR029068">
    <property type="entry name" value="Glyas_Bleomycin-R_OHBP_Dase"/>
</dbReference>
<protein>
    <recommendedName>
        <fullName evidence="1">VOC domain-containing protein</fullName>
    </recommendedName>
</protein>
<dbReference type="PROSITE" id="PS51819">
    <property type="entry name" value="VOC"/>
    <property type="match status" value="1"/>
</dbReference>
<dbReference type="EMBL" id="OZ020103">
    <property type="protein sequence ID" value="CAK9278116.1"/>
    <property type="molecule type" value="Genomic_DNA"/>
</dbReference>